<name>A0A2S4KVU7_9HYPO</name>
<reference evidence="2 3" key="1">
    <citation type="submission" date="2018-01" db="EMBL/GenBank/DDBJ databases">
        <title>Harnessing the power of phylogenomics to disentangle the directionality and signatures of interkingdom host jumping in the parasitic fungal genus Tolypocladium.</title>
        <authorList>
            <person name="Quandt C.A."/>
            <person name="Patterson W."/>
            <person name="Spatafora J.W."/>
        </authorList>
    </citation>
    <scope>NUCLEOTIDE SEQUENCE [LARGE SCALE GENOMIC DNA]</scope>
    <source>
        <strain evidence="2 3">NRBC 100945</strain>
    </source>
</reference>
<feature type="compositionally biased region" description="Polar residues" evidence="1">
    <location>
        <begin position="61"/>
        <end position="80"/>
    </location>
</feature>
<dbReference type="Proteomes" id="UP000237481">
    <property type="component" value="Unassembled WGS sequence"/>
</dbReference>
<proteinExistence type="predicted"/>
<keyword evidence="3" id="KW-1185">Reference proteome</keyword>
<evidence type="ECO:0000256" key="1">
    <source>
        <dbReference type="SAM" id="MobiDB-lite"/>
    </source>
</evidence>
<dbReference type="AlphaFoldDB" id="A0A2S4KVU7"/>
<sequence length="106" mass="11791">MAQETKHLFEITDHLINAYYVKSERGGQIVYDLHNAIDKQEETLRQVESSGIQAQMARRTGGSSSPGFQLLSQRIANNPNMGIVKSSGEEVRKRRENSGSGEPKAM</sequence>
<comment type="caution">
    <text evidence="2">The sequence shown here is derived from an EMBL/GenBank/DDBJ whole genome shotgun (WGS) entry which is preliminary data.</text>
</comment>
<protein>
    <submittedName>
        <fullName evidence="2">Uncharacterized protein</fullName>
    </submittedName>
</protein>
<dbReference type="OrthoDB" id="3496106at2759"/>
<accession>A0A2S4KVU7</accession>
<gene>
    <name evidence="2" type="ORF">TPAR_05463</name>
</gene>
<dbReference type="EMBL" id="PKSG01000534">
    <property type="protein sequence ID" value="POR34318.1"/>
    <property type="molecule type" value="Genomic_DNA"/>
</dbReference>
<feature type="compositionally biased region" description="Basic and acidic residues" evidence="1">
    <location>
        <begin position="87"/>
        <end position="97"/>
    </location>
</feature>
<evidence type="ECO:0000313" key="2">
    <source>
        <dbReference type="EMBL" id="POR34318.1"/>
    </source>
</evidence>
<organism evidence="2 3">
    <name type="scientific">Tolypocladium paradoxum</name>
    <dbReference type="NCBI Taxonomy" id="94208"/>
    <lineage>
        <taxon>Eukaryota</taxon>
        <taxon>Fungi</taxon>
        <taxon>Dikarya</taxon>
        <taxon>Ascomycota</taxon>
        <taxon>Pezizomycotina</taxon>
        <taxon>Sordariomycetes</taxon>
        <taxon>Hypocreomycetidae</taxon>
        <taxon>Hypocreales</taxon>
        <taxon>Ophiocordycipitaceae</taxon>
        <taxon>Tolypocladium</taxon>
    </lineage>
</organism>
<feature type="region of interest" description="Disordered" evidence="1">
    <location>
        <begin position="49"/>
        <end position="106"/>
    </location>
</feature>
<evidence type="ECO:0000313" key="3">
    <source>
        <dbReference type="Proteomes" id="UP000237481"/>
    </source>
</evidence>